<dbReference type="SMART" id="SM01209">
    <property type="entry name" value="GARS_A"/>
    <property type="match status" value="1"/>
</dbReference>
<evidence type="ECO:0000256" key="1">
    <source>
        <dbReference type="ARBA" id="ARBA00001936"/>
    </source>
</evidence>
<dbReference type="InterPro" id="IPR016185">
    <property type="entry name" value="PreATP-grasp_dom_sf"/>
</dbReference>
<reference evidence="16" key="1">
    <citation type="submission" date="2023-04" db="EMBL/GenBank/DDBJ databases">
        <title>Genomic of Limosilactobacillus fermentum MSJK0025.</title>
        <authorList>
            <person name="Yang S."/>
        </authorList>
    </citation>
    <scope>NUCLEOTIDE SEQUENCE</scope>
    <source>
        <strain evidence="16">MSJK0025</strain>
    </source>
</reference>
<evidence type="ECO:0000256" key="4">
    <source>
        <dbReference type="ARBA" id="ARBA00013255"/>
    </source>
</evidence>
<evidence type="ECO:0000256" key="10">
    <source>
        <dbReference type="ARBA" id="ARBA00038345"/>
    </source>
</evidence>
<dbReference type="EC" id="6.3.4.13" evidence="4 13"/>
<evidence type="ECO:0000256" key="12">
    <source>
        <dbReference type="ARBA" id="ARBA00042864"/>
    </source>
</evidence>
<evidence type="ECO:0000256" key="13">
    <source>
        <dbReference type="HAMAP-Rule" id="MF_00138"/>
    </source>
</evidence>
<comment type="cofactor">
    <cofactor evidence="2">
        <name>Mg(2+)</name>
        <dbReference type="ChEBI" id="CHEBI:18420"/>
    </cofactor>
</comment>
<comment type="similarity">
    <text evidence="10 13">Belongs to the GARS family.</text>
</comment>
<evidence type="ECO:0000256" key="8">
    <source>
        <dbReference type="ARBA" id="ARBA00022840"/>
    </source>
</evidence>
<dbReference type="PANTHER" id="PTHR43472:SF1">
    <property type="entry name" value="PHOSPHORIBOSYLAMINE--GLYCINE LIGASE, CHLOROPLASTIC"/>
    <property type="match status" value="1"/>
</dbReference>
<keyword evidence="8 14" id="KW-0067">ATP-binding</keyword>
<dbReference type="HAMAP" id="MF_00138">
    <property type="entry name" value="GARS"/>
    <property type="match status" value="1"/>
</dbReference>
<keyword evidence="6 14" id="KW-0547">Nucleotide-binding</keyword>
<dbReference type="EMBL" id="CP121468">
    <property type="protein sequence ID" value="WFR89328.1"/>
    <property type="molecule type" value="Genomic_DNA"/>
</dbReference>
<gene>
    <name evidence="13 16" type="primary">purD</name>
    <name evidence="16" type="ORF">P8634_00735</name>
</gene>
<dbReference type="InterPro" id="IPR011761">
    <property type="entry name" value="ATP-grasp"/>
</dbReference>
<dbReference type="PROSITE" id="PS50975">
    <property type="entry name" value="ATP_GRASP"/>
    <property type="match status" value="1"/>
</dbReference>
<evidence type="ECO:0000256" key="6">
    <source>
        <dbReference type="ARBA" id="ARBA00022741"/>
    </source>
</evidence>
<keyword evidence="5 13" id="KW-0436">Ligase</keyword>
<dbReference type="GO" id="GO:0009113">
    <property type="term" value="P:purine nucleobase biosynthetic process"/>
    <property type="evidence" value="ECO:0007669"/>
    <property type="project" value="InterPro"/>
</dbReference>
<name>A0AAJ6A1R2_LIMFE</name>
<keyword evidence="9" id="KW-0464">Manganese</keyword>
<dbReference type="GO" id="GO:0006189">
    <property type="term" value="P:'de novo' IMP biosynthetic process"/>
    <property type="evidence" value="ECO:0007669"/>
    <property type="project" value="UniProtKB-UniRule"/>
</dbReference>
<evidence type="ECO:0000313" key="17">
    <source>
        <dbReference type="Proteomes" id="UP001218104"/>
    </source>
</evidence>
<evidence type="ECO:0000313" key="16">
    <source>
        <dbReference type="EMBL" id="WFR89328.1"/>
    </source>
</evidence>
<evidence type="ECO:0000256" key="3">
    <source>
        <dbReference type="ARBA" id="ARBA00005174"/>
    </source>
</evidence>
<dbReference type="InterPro" id="IPR000115">
    <property type="entry name" value="PRibGlycinamide_synth"/>
</dbReference>
<dbReference type="Pfam" id="PF02844">
    <property type="entry name" value="GARS_N"/>
    <property type="match status" value="1"/>
</dbReference>
<dbReference type="SMART" id="SM01210">
    <property type="entry name" value="GARS_C"/>
    <property type="match status" value="1"/>
</dbReference>
<dbReference type="GO" id="GO:0046872">
    <property type="term" value="F:metal ion binding"/>
    <property type="evidence" value="ECO:0007669"/>
    <property type="project" value="InterPro"/>
</dbReference>
<dbReference type="Pfam" id="PF02843">
    <property type="entry name" value="GARS_C"/>
    <property type="match status" value="1"/>
</dbReference>
<comment type="catalytic activity">
    <reaction evidence="13">
        <text>5-phospho-beta-D-ribosylamine + glycine + ATP = N(1)-(5-phospho-beta-D-ribosyl)glycinamide + ADP + phosphate + H(+)</text>
        <dbReference type="Rhea" id="RHEA:17453"/>
        <dbReference type="ChEBI" id="CHEBI:15378"/>
        <dbReference type="ChEBI" id="CHEBI:30616"/>
        <dbReference type="ChEBI" id="CHEBI:43474"/>
        <dbReference type="ChEBI" id="CHEBI:57305"/>
        <dbReference type="ChEBI" id="CHEBI:58681"/>
        <dbReference type="ChEBI" id="CHEBI:143788"/>
        <dbReference type="ChEBI" id="CHEBI:456216"/>
        <dbReference type="EC" id="6.3.4.13"/>
    </reaction>
</comment>
<comment type="cofactor">
    <cofactor evidence="1">
        <name>Mn(2+)</name>
        <dbReference type="ChEBI" id="CHEBI:29035"/>
    </cofactor>
</comment>
<dbReference type="InterPro" id="IPR020559">
    <property type="entry name" value="PRibGlycinamide_synth_CS"/>
</dbReference>
<dbReference type="Proteomes" id="UP001218104">
    <property type="component" value="Chromosome"/>
</dbReference>
<dbReference type="PROSITE" id="PS00184">
    <property type="entry name" value="GARS"/>
    <property type="match status" value="1"/>
</dbReference>
<dbReference type="NCBIfam" id="TIGR00877">
    <property type="entry name" value="purD"/>
    <property type="match status" value="1"/>
</dbReference>
<dbReference type="InterPro" id="IPR020560">
    <property type="entry name" value="PRibGlycinamide_synth_C-dom"/>
</dbReference>
<dbReference type="Pfam" id="PF01071">
    <property type="entry name" value="GARS_A"/>
    <property type="match status" value="1"/>
</dbReference>
<sequence>MTLQNVLVIGNGGREFAIAKKLKQSPKVDHVYCAPGNVGMPTVGVEPVAIEELDFAGLIKFAQEHQVAWTFVGPEDALVAGIVDEFQTAGLKIFGPNARAAQLEGSKEYALSFMNKYGVPTAKHLAFENEAEALTHVADFGFPVVLKLDGLAGGKGVVIASDQADAEATIKEMFADHTGRLVIEECLVGPEYSMFVLIENGDYQILPMAQDHKRAYDGDKGPNTGGMGAYSPLPQLSEFDRQRMVEEVVEPSVKGLVDGEYDYHGILYIGLMLTEDGPKVIEYNVRLGDPETQVILPRLATDLFDLVDACVNDQPLPEVVEKEDAVLGVVVASKGYPQKPVKNQALGKFPVAGNITVDYANVAGSLADLHGAGGRLLMVIATASDLKQAQQDVYAYLDQLEEPECFWRQDIGEKAFNDVWPEIS</sequence>
<dbReference type="GO" id="GO:0004637">
    <property type="term" value="F:phosphoribosylamine-glycine ligase activity"/>
    <property type="evidence" value="ECO:0007669"/>
    <property type="project" value="UniProtKB-UniRule"/>
</dbReference>
<evidence type="ECO:0000256" key="2">
    <source>
        <dbReference type="ARBA" id="ARBA00001946"/>
    </source>
</evidence>
<dbReference type="Gene3D" id="3.30.1490.20">
    <property type="entry name" value="ATP-grasp fold, A domain"/>
    <property type="match status" value="1"/>
</dbReference>
<evidence type="ECO:0000256" key="7">
    <source>
        <dbReference type="ARBA" id="ARBA00022755"/>
    </source>
</evidence>
<dbReference type="SUPFAM" id="SSF56059">
    <property type="entry name" value="Glutathione synthetase ATP-binding domain-like"/>
    <property type="match status" value="1"/>
</dbReference>
<dbReference type="InterPro" id="IPR020561">
    <property type="entry name" value="PRibGlycinamid_synth_ATP-grasp"/>
</dbReference>
<evidence type="ECO:0000256" key="11">
    <source>
        <dbReference type="ARBA" id="ARBA00042242"/>
    </source>
</evidence>
<dbReference type="InterPro" id="IPR020562">
    <property type="entry name" value="PRibGlycinamide_synth_N"/>
</dbReference>
<dbReference type="InterPro" id="IPR037123">
    <property type="entry name" value="PRibGlycinamide_synth_C_sf"/>
</dbReference>
<organism evidence="16 17">
    <name type="scientific">Limosilactobacillus fermentum</name>
    <name type="common">Lactobacillus fermentum</name>
    <dbReference type="NCBI Taxonomy" id="1613"/>
    <lineage>
        <taxon>Bacteria</taxon>
        <taxon>Bacillati</taxon>
        <taxon>Bacillota</taxon>
        <taxon>Bacilli</taxon>
        <taxon>Lactobacillales</taxon>
        <taxon>Lactobacillaceae</taxon>
        <taxon>Limosilactobacillus</taxon>
    </lineage>
</organism>
<dbReference type="PANTHER" id="PTHR43472">
    <property type="entry name" value="PHOSPHORIBOSYLAMINE--GLYCINE LIGASE"/>
    <property type="match status" value="1"/>
</dbReference>
<dbReference type="SUPFAM" id="SSF52440">
    <property type="entry name" value="PreATP-grasp domain"/>
    <property type="match status" value="1"/>
</dbReference>
<dbReference type="SUPFAM" id="SSF51246">
    <property type="entry name" value="Rudiment single hybrid motif"/>
    <property type="match status" value="1"/>
</dbReference>
<evidence type="ECO:0000259" key="15">
    <source>
        <dbReference type="PROSITE" id="PS50975"/>
    </source>
</evidence>
<evidence type="ECO:0000256" key="5">
    <source>
        <dbReference type="ARBA" id="ARBA00022598"/>
    </source>
</evidence>
<dbReference type="Gene3D" id="3.40.50.20">
    <property type="match status" value="1"/>
</dbReference>
<dbReference type="AlphaFoldDB" id="A0AAJ6A1R2"/>
<dbReference type="InterPro" id="IPR013815">
    <property type="entry name" value="ATP_grasp_subdomain_1"/>
</dbReference>
<evidence type="ECO:0000256" key="9">
    <source>
        <dbReference type="ARBA" id="ARBA00023211"/>
    </source>
</evidence>
<dbReference type="Gene3D" id="3.30.470.20">
    <property type="entry name" value="ATP-grasp fold, B domain"/>
    <property type="match status" value="1"/>
</dbReference>
<dbReference type="Gene3D" id="3.90.600.10">
    <property type="entry name" value="Phosphoribosylglycinamide synthetase, C-terminal domain"/>
    <property type="match status" value="1"/>
</dbReference>
<keyword evidence="7 13" id="KW-0658">Purine biosynthesis</keyword>
<protein>
    <recommendedName>
        <fullName evidence="4 13">Phosphoribosylamine--glycine ligase</fullName>
        <ecNumber evidence="4 13">6.3.4.13</ecNumber>
    </recommendedName>
    <alternativeName>
        <fullName evidence="13">GARS</fullName>
    </alternativeName>
    <alternativeName>
        <fullName evidence="11 13">Glycinamide ribonucleotide synthetase</fullName>
    </alternativeName>
    <alternativeName>
        <fullName evidence="12 13">Phosphoribosylglycinamide synthetase</fullName>
    </alternativeName>
</protein>
<dbReference type="RefSeq" id="WP_107760307.1">
    <property type="nucleotide sequence ID" value="NZ_CP035055.1"/>
</dbReference>
<proteinExistence type="inferred from homology"/>
<feature type="domain" description="ATP-grasp" evidence="15">
    <location>
        <begin position="111"/>
        <end position="312"/>
    </location>
</feature>
<dbReference type="InterPro" id="IPR011054">
    <property type="entry name" value="Rudment_hybrid_motif"/>
</dbReference>
<dbReference type="GO" id="GO:0005524">
    <property type="term" value="F:ATP binding"/>
    <property type="evidence" value="ECO:0007669"/>
    <property type="project" value="UniProtKB-UniRule"/>
</dbReference>
<evidence type="ECO:0000256" key="14">
    <source>
        <dbReference type="PROSITE-ProRule" id="PRU00409"/>
    </source>
</evidence>
<comment type="pathway">
    <text evidence="3 13">Purine metabolism; IMP biosynthesis via de novo pathway; N(1)-(5-phospho-D-ribosyl)glycinamide from 5-phospho-alpha-D-ribose 1-diphosphate: step 2/2.</text>
</comment>
<accession>A0AAJ6A1R2</accession>